<gene>
    <name evidence="1" type="ORF">PCOR1329_LOCUS69596</name>
</gene>
<evidence type="ECO:0000313" key="2">
    <source>
        <dbReference type="Proteomes" id="UP001189429"/>
    </source>
</evidence>
<accession>A0ABN9WQC7</accession>
<sequence>KLRHEKWMDSLQAPQWADEERRKKARGAELLVGDLAASGLPGQYAVNLLLQLLPTKLFLSSSQHATWLLSILHALLVPVPERAPAAAAEAASPPAAPAAE</sequence>
<name>A0ABN9WQC7_9DINO</name>
<feature type="non-terminal residue" evidence="1">
    <location>
        <position position="1"/>
    </location>
</feature>
<feature type="non-terminal residue" evidence="1">
    <location>
        <position position="100"/>
    </location>
</feature>
<reference evidence="1" key="1">
    <citation type="submission" date="2023-10" db="EMBL/GenBank/DDBJ databases">
        <authorList>
            <person name="Chen Y."/>
            <person name="Shah S."/>
            <person name="Dougan E. K."/>
            <person name="Thang M."/>
            <person name="Chan C."/>
        </authorList>
    </citation>
    <scope>NUCLEOTIDE SEQUENCE [LARGE SCALE GENOMIC DNA]</scope>
</reference>
<dbReference type="Proteomes" id="UP001189429">
    <property type="component" value="Unassembled WGS sequence"/>
</dbReference>
<dbReference type="EMBL" id="CAUYUJ010019148">
    <property type="protein sequence ID" value="CAK0888908.1"/>
    <property type="molecule type" value="Genomic_DNA"/>
</dbReference>
<proteinExistence type="predicted"/>
<protein>
    <submittedName>
        <fullName evidence="1">Uncharacterized protein</fullName>
    </submittedName>
</protein>
<organism evidence="1 2">
    <name type="scientific">Prorocentrum cordatum</name>
    <dbReference type="NCBI Taxonomy" id="2364126"/>
    <lineage>
        <taxon>Eukaryota</taxon>
        <taxon>Sar</taxon>
        <taxon>Alveolata</taxon>
        <taxon>Dinophyceae</taxon>
        <taxon>Prorocentrales</taxon>
        <taxon>Prorocentraceae</taxon>
        <taxon>Prorocentrum</taxon>
    </lineage>
</organism>
<evidence type="ECO:0000313" key="1">
    <source>
        <dbReference type="EMBL" id="CAK0888908.1"/>
    </source>
</evidence>
<comment type="caution">
    <text evidence="1">The sequence shown here is derived from an EMBL/GenBank/DDBJ whole genome shotgun (WGS) entry which is preliminary data.</text>
</comment>
<keyword evidence="2" id="KW-1185">Reference proteome</keyword>